<evidence type="ECO:0000256" key="1">
    <source>
        <dbReference type="ARBA" id="ARBA00004370"/>
    </source>
</evidence>
<dbReference type="Proteomes" id="UP000031278">
    <property type="component" value="Unassembled WGS sequence"/>
</dbReference>
<dbReference type="PROSITE" id="PS50111">
    <property type="entry name" value="CHEMOTAXIS_TRANSDUC_2"/>
    <property type="match status" value="1"/>
</dbReference>
<keyword evidence="5" id="KW-1133">Transmembrane helix</keyword>
<dbReference type="RefSeq" id="WP_039466049.1">
    <property type="nucleotide sequence ID" value="NZ_JWLZ01000185.1"/>
</dbReference>
<dbReference type="PANTHER" id="PTHR32089:SF112">
    <property type="entry name" value="LYSOZYME-LIKE PROTEIN-RELATED"/>
    <property type="match status" value="1"/>
</dbReference>
<dbReference type="PROSITE" id="PS50885">
    <property type="entry name" value="HAMP"/>
    <property type="match status" value="1"/>
</dbReference>
<accession>A0A0B9G0B6</accession>
<dbReference type="Pfam" id="PF00015">
    <property type="entry name" value="MCPsignal"/>
    <property type="match status" value="1"/>
</dbReference>
<evidence type="ECO:0000259" key="7">
    <source>
        <dbReference type="PROSITE" id="PS50885"/>
    </source>
</evidence>
<evidence type="ECO:0000256" key="4">
    <source>
        <dbReference type="PROSITE-ProRule" id="PRU00284"/>
    </source>
</evidence>
<protein>
    <submittedName>
        <fullName evidence="8">Chemotaxis protein</fullName>
    </submittedName>
</protein>
<feature type="domain" description="HAMP" evidence="7">
    <location>
        <begin position="381"/>
        <end position="437"/>
    </location>
</feature>
<keyword evidence="2 4" id="KW-0807">Transducer</keyword>
<dbReference type="Gene3D" id="1.10.287.950">
    <property type="entry name" value="Methyl-accepting chemotaxis protein"/>
    <property type="match status" value="1"/>
</dbReference>
<dbReference type="GO" id="GO:0007165">
    <property type="term" value="P:signal transduction"/>
    <property type="evidence" value="ECO:0007669"/>
    <property type="project" value="UniProtKB-KW"/>
</dbReference>
<keyword evidence="5" id="KW-0472">Membrane</keyword>
<evidence type="ECO:0000256" key="3">
    <source>
        <dbReference type="ARBA" id="ARBA00029447"/>
    </source>
</evidence>
<comment type="caution">
    <text evidence="8">The sequence shown here is derived from an EMBL/GenBank/DDBJ whole genome shotgun (WGS) entry which is preliminary data.</text>
</comment>
<dbReference type="GO" id="GO:0016020">
    <property type="term" value="C:membrane"/>
    <property type="evidence" value="ECO:0007669"/>
    <property type="project" value="UniProtKB-SubCell"/>
</dbReference>
<evidence type="ECO:0000256" key="5">
    <source>
        <dbReference type="SAM" id="Phobius"/>
    </source>
</evidence>
<dbReference type="SUPFAM" id="SSF58104">
    <property type="entry name" value="Methyl-accepting chemotaxis protein (MCP) signaling domain"/>
    <property type="match status" value="1"/>
</dbReference>
<evidence type="ECO:0000256" key="2">
    <source>
        <dbReference type="ARBA" id="ARBA00023224"/>
    </source>
</evidence>
<comment type="similarity">
    <text evidence="3">Belongs to the methyl-accepting chemotaxis (MCP) protein family.</text>
</comment>
<evidence type="ECO:0000313" key="9">
    <source>
        <dbReference type="Proteomes" id="UP000031278"/>
    </source>
</evidence>
<dbReference type="InterPro" id="IPR003660">
    <property type="entry name" value="HAMP_dom"/>
</dbReference>
<dbReference type="SMART" id="SM00304">
    <property type="entry name" value="HAMP"/>
    <property type="match status" value="1"/>
</dbReference>
<sequence>MQLSQQEKNWLPVFGPNGKLAMRKACWLNRDKVSYLEETFDSISNTRVRLLHTWAETQWDFLQDAMFYLATKPAQEQPSVLAQLLKRNNDFSELFIVNADGMITASSFPSHAGQIHRQPDALVQGITKQFLHGPYRDKQTLAPGPSSSSFHDEVTLMFYQPVEVSGTFIGCLCGRVPNDVLGDLIQREAGHIYSESGDNYIFMVDSKFDSSIQPGTALSRSRFEDSTFSHGENLKSGIGTDWGAVSIDKHTEFEIVFTDPATKKLHPGVRETIAKGENLYVEYPGYSDYRHIPVIGKGVTFQLRGSPDRWGMMCEADLEEVYRHRSLAKKLSNKYLLIWLFTVVPPLCLAHFMSLGIPVLGLMMAMSLWIGYGVFKFMVAKPMVRQLEQMTGVIKTIAEGDGDLKRRLDSQQFHSDETGDLGRWINSFIDNLEGVVGGIIFASNEVEQVSNSMLRRCSVVDDCTVQTSGSIDSLLTLTRHQQAEILKAEQSAQQLQELMQDMVDSAQEEYQQAVSNTQEIKDIVKASANSVNEINDEMKHIEEVVRLISEITEQTNLLALNAAIEAARAGEHGRGFSVVADEVRNLATKTSTAANHIGETVSKLRGQSKTAVSYMEQGVQNVEQSSMILDSSQRSDKLQHAVESMFQTINVIASTSESHSDTAEKAQSSMSSLELASQQLTRRTTLVKNSIIRLHQLVDRFEVSSAS</sequence>
<dbReference type="AlphaFoldDB" id="A0A0B9G0B6"/>
<dbReference type="InterPro" id="IPR004089">
    <property type="entry name" value="MCPsignal_dom"/>
</dbReference>
<dbReference type="PANTHER" id="PTHR32089">
    <property type="entry name" value="METHYL-ACCEPTING CHEMOTAXIS PROTEIN MCPB"/>
    <property type="match status" value="1"/>
</dbReference>
<dbReference type="GO" id="GO:0006935">
    <property type="term" value="P:chemotaxis"/>
    <property type="evidence" value="ECO:0007669"/>
    <property type="project" value="UniProtKB-ARBA"/>
</dbReference>
<dbReference type="SMART" id="SM00283">
    <property type="entry name" value="MA"/>
    <property type="match status" value="1"/>
</dbReference>
<proteinExistence type="inferred from homology"/>
<name>A0A0B9G0B6_9GAMM</name>
<dbReference type="CDD" id="cd06225">
    <property type="entry name" value="HAMP"/>
    <property type="match status" value="1"/>
</dbReference>
<comment type="subcellular location">
    <subcellularLocation>
        <location evidence="1">Membrane</location>
    </subcellularLocation>
</comment>
<keyword evidence="5" id="KW-0812">Transmembrane</keyword>
<reference evidence="8 9" key="1">
    <citation type="submission" date="2014-12" db="EMBL/GenBank/DDBJ databases">
        <title>Genome sequencing of Photobacterium gaetbulicola AD005a.</title>
        <authorList>
            <person name="Adrian T.G.S."/>
            <person name="Chan K.G."/>
        </authorList>
    </citation>
    <scope>NUCLEOTIDE SEQUENCE [LARGE SCALE GENOMIC DNA]</scope>
    <source>
        <strain evidence="8 9">AD005a</strain>
    </source>
</reference>
<organism evidence="8 9">
    <name type="scientific">Photobacterium gaetbulicola</name>
    <dbReference type="NCBI Taxonomy" id="1295392"/>
    <lineage>
        <taxon>Bacteria</taxon>
        <taxon>Pseudomonadati</taxon>
        <taxon>Pseudomonadota</taxon>
        <taxon>Gammaproteobacteria</taxon>
        <taxon>Vibrionales</taxon>
        <taxon>Vibrionaceae</taxon>
        <taxon>Photobacterium</taxon>
    </lineage>
</organism>
<feature type="transmembrane region" description="Helical" evidence="5">
    <location>
        <begin position="335"/>
        <end position="353"/>
    </location>
</feature>
<evidence type="ECO:0000259" key="6">
    <source>
        <dbReference type="PROSITE" id="PS50111"/>
    </source>
</evidence>
<dbReference type="CDD" id="cd11386">
    <property type="entry name" value="MCP_signal"/>
    <property type="match status" value="1"/>
</dbReference>
<feature type="domain" description="Methyl-accepting transducer" evidence="6">
    <location>
        <begin position="442"/>
        <end position="674"/>
    </location>
</feature>
<gene>
    <name evidence="8" type="ORF">RJ45_19130</name>
</gene>
<evidence type="ECO:0000313" key="8">
    <source>
        <dbReference type="EMBL" id="KHT62044.1"/>
    </source>
</evidence>
<dbReference type="EMBL" id="JWLZ01000185">
    <property type="protein sequence ID" value="KHT62044.1"/>
    <property type="molecule type" value="Genomic_DNA"/>
</dbReference>